<feature type="transmembrane region" description="Helical" evidence="7">
    <location>
        <begin position="166"/>
        <end position="190"/>
    </location>
</feature>
<dbReference type="RefSeq" id="WP_046418544.1">
    <property type="nucleotide sequence ID" value="NZ_LBDA02000019.1"/>
</dbReference>
<keyword evidence="4 7" id="KW-0812">Transmembrane</keyword>
<dbReference type="PANTHER" id="PTHR23517:SF2">
    <property type="entry name" value="MULTIDRUG RESISTANCE PROTEIN MDTH"/>
    <property type="match status" value="1"/>
</dbReference>
<evidence type="ECO:0000256" key="1">
    <source>
        <dbReference type="ARBA" id="ARBA00004651"/>
    </source>
</evidence>
<dbReference type="PANTHER" id="PTHR23517">
    <property type="entry name" value="RESISTANCE PROTEIN MDTM, PUTATIVE-RELATED-RELATED"/>
    <property type="match status" value="1"/>
</dbReference>
<evidence type="ECO:0000256" key="4">
    <source>
        <dbReference type="ARBA" id="ARBA00022692"/>
    </source>
</evidence>
<feature type="transmembrane region" description="Helical" evidence="7">
    <location>
        <begin position="372"/>
        <end position="391"/>
    </location>
</feature>
<evidence type="ECO:0000256" key="7">
    <source>
        <dbReference type="SAM" id="Phobius"/>
    </source>
</evidence>
<feature type="transmembrane region" description="Helical" evidence="7">
    <location>
        <begin position="301"/>
        <end position="318"/>
    </location>
</feature>
<accession>A0A1J4Q6A9</accession>
<dbReference type="EMBL" id="LBDA02000019">
    <property type="protein sequence ID" value="OIK27671.1"/>
    <property type="molecule type" value="Genomic_DNA"/>
</dbReference>
<feature type="transmembrane region" description="Helical" evidence="7">
    <location>
        <begin position="244"/>
        <end position="265"/>
    </location>
</feature>
<dbReference type="Gene3D" id="1.20.1250.20">
    <property type="entry name" value="MFS general substrate transporter like domains"/>
    <property type="match status" value="1"/>
</dbReference>
<dbReference type="Proteomes" id="UP000034838">
    <property type="component" value="Unassembled WGS sequence"/>
</dbReference>
<dbReference type="InterPro" id="IPR050171">
    <property type="entry name" value="MFS_Transporters"/>
</dbReference>
<gene>
    <name evidence="8" type="ORF">VT52_010295</name>
</gene>
<evidence type="ECO:0000256" key="6">
    <source>
        <dbReference type="ARBA" id="ARBA00023136"/>
    </source>
</evidence>
<dbReference type="SUPFAM" id="SSF103473">
    <property type="entry name" value="MFS general substrate transporter"/>
    <property type="match status" value="1"/>
</dbReference>
<dbReference type="GO" id="GO:0022857">
    <property type="term" value="F:transmembrane transporter activity"/>
    <property type="evidence" value="ECO:0007669"/>
    <property type="project" value="InterPro"/>
</dbReference>
<dbReference type="AlphaFoldDB" id="A0A1J4Q6A9"/>
<evidence type="ECO:0000313" key="8">
    <source>
        <dbReference type="EMBL" id="OIK27671.1"/>
    </source>
</evidence>
<evidence type="ECO:0000256" key="2">
    <source>
        <dbReference type="ARBA" id="ARBA00022448"/>
    </source>
</evidence>
<feature type="transmembrane region" description="Helical" evidence="7">
    <location>
        <begin position="47"/>
        <end position="69"/>
    </location>
</feature>
<comment type="subcellular location">
    <subcellularLocation>
        <location evidence="1">Cell membrane</location>
        <topology evidence="1">Multi-pass membrane protein</topology>
    </subcellularLocation>
</comment>
<evidence type="ECO:0000313" key="9">
    <source>
        <dbReference type="Proteomes" id="UP000034838"/>
    </source>
</evidence>
<comment type="caution">
    <text evidence="8">The sequence shown here is derived from an EMBL/GenBank/DDBJ whole genome shotgun (WGS) entry which is preliminary data.</text>
</comment>
<proteinExistence type="predicted"/>
<feature type="transmembrane region" description="Helical" evidence="7">
    <location>
        <begin position="211"/>
        <end position="238"/>
    </location>
</feature>
<reference evidence="8" key="1">
    <citation type="submission" date="2016-10" db="EMBL/GenBank/DDBJ databases">
        <title>Genome sequence of Streptomyces malaysiense MUSC 136.</title>
        <authorList>
            <person name="Lee L.-H."/>
            <person name="Ser H.-L."/>
        </authorList>
    </citation>
    <scope>NUCLEOTIDE SEQUENCE [LARGE SCALE GENOMIC DNA]</scope>
    <source>
        <strain evidence="8">MUSC 136</strain>
    </source>
</reference>
<dbReference type="Pfam" id="PF07690">
    <property type="entry name" value="MFS_1"/>
    <property type="match status" value="1"/>
</dbReference>
<feature type="transmembrane region" description="Helical" evidence="7">
    <location>
        <begin position="100"/>
        <end position="118"/>
    </location>
</feature>
<keyword evidence="6 7" id="KW-0472">Membrane</keyword>
<feature type="transmembrane region" description="Helical" evidence="7">
    <location>
        <begin position="139"/>
        <end position="160"/>
    </location>
</feature>
<dbReference type="InterPro" id="IPR036259">
    <property type="entry name" value="MFS_trans_sf"/>
</dbReference>
<evidence type="ECO:0000256" key="3">
    <source>
        <dbReference type="ARBA" id="ARBA00022475"/>
    </source>
</evidence>
<keyword evidence="5 7" id="KW-1133">Transmembrane helix</keyword>
<sequence>MKSRLVEKGPARTLVLGTLANSLGNGVFVTCSALYFTRIAGFTPAQLGLGLSIAGIAGLFAGVPFGHLADRRGPRGTAAALLVLAGLATAAYLLTDAYPLFIVFAFLYALFDRGAYAARQALIPAVLDGANLVRVRAKIRVVTNVGVSAGAALGGLALLWDTGTAYRLTFLLNALSFVACGLVFLRLPAVPPAPRRPPGEPRLAVLRDTPYALLAVLNMVMQLHIPILEVILPLWIALHTGAPHALTAVLLLLNTLACVGLQVPVTKRIDELRSAVRAFRVAGVALLGCCAAFALSSGRGPWAATVILVVAAALHVYGEMVQSAGSWVIGYELAPPTRQGQYQGLFNTGIAAVQMFGPVSLTLLLIDWGTPGWLTLGAVFLAGGLAMAPAVRWAERRRAGSAQAAPAPVTAT</sequence>
<feature type="transmembrane region" description="Helical" evidence="7">
    <location>
        <begin position="277"/>
        <end position="295"/>
    </location>
</feature>
<keyword evidence="2" id="KW-0813">Transport</keyword>
<evidence type="ECO:0000256" key="5">
    <source>
        <dbReference type="ARBA" id="ARBA00022989"/>
    </source>
</evidence>
<organism evidence="8 9">
    <name type="scientific">Streptomyces malaysiense</name>
    <dbReference type="NCBI Taxonomy" id="1428626"/>
    <lineage>
        <taxon>Bacteria</taxon>
        <taxon>Bacillati</taxon>
        <taxon>Actinomycetota</taxon>
        <taxon>Actinomycetes</taxon>
        <taxon>Kitasatosporales</taxon>
        <taxon>Streptomycetaceae</taxon>
        <taxon>Streptomyces</taxon>
    </lineage>
</organism>
<feature type="transmembrane region" description="Helical" evidence="7">
    <location>
        <begin position="345"/>
        <end position="366"/>
    </location>
</feature>
<dbReference type="InterPro" id="IPR011701">
    <property type="entry name" value="MFS"/>
</dbReference>
<name>A0A1J4Q6A9_9ACTN</name>
<dbReference type="GO" id="GO:0005886">
    <property type="term" value="C:plasma membrane"/>
    <property type="evidence" value="ECO:0007669"/>
    <property type="project" value="UniProtKB-SubCell"/>
</dbReference>
<protein>
    <submittedName>
        <fullName evidence="8">MFS transporter</fullName>
    </submittedName>
</protein>
<keyword evidence="9" id="KW-1185">Reference proteome</keyword>
<keyword evidence="3" id="KW-1003">Cell membrane</keyword>
<dbReference type="OrthoDB" id="6803299at2"/>
<feature type="transmembrane region" description="Helical" evidence="7">
    <location>
        <begin position="12"/>
        <end position="35"/>
    </location>
</feature>